<dbReference type="GO" id="GO:0005768">
    <property type="term" value="C:endosome"/>
    <property type="evidence" value="ECO:0007669"/>
    <property type="project" value="UniProtKB-SubCell"/>
</dbReference>
<evidence type="ECO:0000256" key="1">
    <source>
        <dbReference type="ARBA" id="ARBA00004177"/>
    </source>
</evidence>
<organism evidence="6 7">
    <name type="scientific">Rotaria socialis</name>
    <dbReference type="NCBI Taxonomy" id="392032"/>
    <lineage>
        <taxon>Eukaryota</taxon>
        <taxon>Metazoa</taxon>
        <taxon>Spiralia</taxon>
        <taxon>Gnathifera</taxon>
        <taxon>Rotifera</taxon>
        <taxon>Eurotatoria</taxon>
        <taxon>Bdelloidea</taxon>
        <taxon>Philodinida</taxon>
        <taxon>Philodinidae</taxon>
        <taxon>Rotaria</taxon>
    </lineage>
</organism>
<dbReference type="EMBL" id="CAJOBS010005688">
    <property type="protein sequence ID" value="CAF4903383.1"/>
    <property type="molecule type" value="Genomic_DNA"/>
</dbReference>
<evidence type="ECO:0000313" key="6">
    <source>
        <dbReference type="EMBL" id="CAF4903383.1"/>
    </source>
</evidence>
<evidence type="ECO:0000256" key="4">
    <source>
        <dbReference type="ARBA" id="ARBA00022753"/>
    </source>
</evidence>
<evidence type="ECO:0000256" key="2">
    <source>
        <dbReference type="ARBA" id="ARBA00010704"/>
    </source>
</evidence>
<name>A0A821VB86_9BILA</name>
<dbReference type="GO" id="GO:0032456">
    <property type="term" value="P:endocytic recycling"/>
    <property type="evidence" value="ECO:0007669"/>
    <property type="project" value="InterPro"/>
</dbReference>
<comment type="subcellular location">
    <subcellularLocation>
        <location evidence="1">Endosome</location>
    </subcellularLocation>
</comment>
<comment type="similarity">
    <text evidence="2">Belongs to the VPS35L family.</text>
</comment>
<dbReference type="AlphaFoldDB" id="A0A821VB86"/>
<evidence type="ECO:0000256" key="3">
    <source>
        <dbReference type="ARBA" id="ARBA00022448"/>
    </source>
</evidence>
<dbReference type="PANTHER" id="PTHR13673:SF0">
    <property type="entry name" value="VPS35 ENDOSOMAL PROTEIN-SORTING FACTOR-LIKE"/>
    <property type="match status" value="1"/>
</dbReference>
<dbReference type="InterPro" id="IPR029705">
    <property type="entry name" value="VPS35L"/>
</dbReference>
<evidence type="ECO:0000256" key="5">
    <source>
        <dbReference type="ARBA" id="ARBA00022927"/>
    </source>
</evidence>
<gene>
    <name evidence="6" type="ORF">TOA249_LOCUS30850</name>
</gene>
<sequence>DSCIKSAVKEVLEISTELSLNTEQKNGYLTYCIDEVVLEIANVSSFLIAIPDPPDCSQPLYLYRGLSNAIKAFSFVDPILYCKLNLAVIKGVSCCVGDIPPYNLKEVDGNIALYGGDLVLKTEAENINSALLSQILVHLKVSLL</sequence>
<evidence type="ECO:0000313" key="7">
    <source>
        <dbReference type="Proteomes" id="UP000663838"/>
    </source>
</evidence>
<protein>
    <submittedName>
        <fullName evidence="6">Uncharacterized protein</fullName>
    </submittedName>
</protein>
<dbReference type="GO" id="GO:0015031">
    <property type="term" value="P:protein transport"/>
    <property type="evidence" value="ECO:0007669"/>
    <property type="project" value="UniProtKB-KW"/>
</dbReference>
<dbReference type="PANTHER" id="PTHR13673">
    <property type="entry name" value="ESOPHAGEAL CANCER ASSOCIATED PROTEIN"/>
    <property type="match status" value="1"/>
</dbReference>
<keyword evidence="4" id="KW-0967">Endosome</keyword>
<keyword evidence="3" id="KW-0813">Transport</keyword>
<dbReference type="Proteomes" id="UP000663838">
    <property type="component" value="Unassembled WGS sequence"/>
</dbReference>
<accession>A0A821VB86</accession>
<reference evidence="6" key="1">
    <citation type="submission" date="2021-02" db="EMBL/GenBank/DDBJ databases">
        <authorList>
            <person name="Nowell W R."/>
        </authorList>
    </citation>
    <scope>NUCLEOTIDE SEQUENCE</scope>
</reference>
<comment type="caution">
    <text evidence="6">The sequence shown here is derived from an EMBL/GenBank/DDBJ whole genome shotgun (WGS) entry which is preliminary data.</text>
</comment>
<feature type="non-terminal residue" evidence="6">
    <location>
        <position position="1"/>
    </location>
</feature>
<keyword evidence="5" id="KW-0653">Protein transport</keyword>
<proteinExistence type="inferred from homology"/>